<dbReference type="Proteomes" id="UP001439008">
    <property type="component" value="Unassembled WGS sequence"/>
</dbReference>
<dbReference type="SMART" id="SM00128">
    <property type="entry name" value="IPPc"/>
    <property type="match status" value="1"/>
</dbReference>
<sequence length="371" mass="42959">MENIERYLQSTPEILIFYVAILVYILILLSTCAYYQCKIGNCGTRRKRGDFDFKNLRVQVLTLNCEGNAPPTNLDDFFYDPFNSDIICVMLQEMVPLKKADTIKRSFIIDDKTALNKWDVAMKNFLVYDKSGFRLIARRSEVGNAVLVYANHKTSKHISSIQTRSIKLGYAKNTLGNKSSTAASFYLGNDILCFSSAHLNSHRFKNDKRYKDIQRMFKKIKFNFNGKTMTIDKMNTFCGGDYNFRTPVKEHINDEQYPKLSELKEQCQANDFSLAVSLDKNYNQITETMQGNFVEADIKFPPTFHLDFSDPREYVDIVKKGKHLTPSYTDRIFTNLTSEGIKVYTSPSLRYSDHNPVIFVYQFPDEKPKRN</sequence>
<evidence type="ECO:0000256" key="1">
    <source>
        <dbReference type="SAM" id="Phobius"/>
    </source>
</evidence>
<accession>A0ABV2AJX9</accession>
<dbReference type="Pfam" id="PF22669">
    <property type="entry name" value="Exo_endo_phos2"/>
    <property type="match status" value="1"/>
</dbReference>
<protein>
    <recommendedName>
        <fullName evidence="2">Inositol polyphosphate-related phosphatase domain-containing protein</fullName>
    </recommendedName>
</protein>
<name>A0ABV2AJX9_9EUKA</name>
<dbReference type="PANTHER" id="PTHR11200:SF300">
    <property type="entry name" value="TYPE II INOSITOL 1,4,5-TRISPHOSPHATE 5-PHOSPHATASE"/>
    <property type="match status" value="1"/>
</dbReference>
<dbReference type="InterPro" id="IPR036691">
    <property type="entry name" value="Endo/exonu/phosph_ase_sf"/>
</dbReference>
<comment type="caution">
    <text evidence="3">The sequence shown here is derived from an EMBL/GenBank/DDBJ whole genome shotgun (WGS) entry which is preliminary data.</text>
</comment>
<dbReference type="InterPro" id="IPR046985">
    <property type="entry name" value="IP5"/>
</dbReference>
<reference evidence="3 4" key="1">
    <citation type="journal article" date="2024" name="BMC Biol.">
        <title>Comparative genomics of Ascetosporea gives new insight into the evolutionary basis for animal parasitism in Rhizaria.</title>
        <authorList>
            <person name="Hiltunen Thoren M."/>
            <person name="Onut-Brannstrom I."/>
            <person name="Alfjorden A."/>
            <person name="Peckova H."/>
            <person name="Swords F."/>
            <person name="Hooper C."/>
            <person name="Holzer A.S."/>
            <person name="Bass D."/>
            <person name="Burki F."/>
        </authorList>
    </citation>
    <scope>NUCLEOTIDE SEQUENCE [LARGE SCALE GENOMIC DNA]</scope>
    <source>
        <strain evidence="3">20-A016</strain>
    </source>
</reference>
<keyword evidence="1" id="KW-0812">Transmembrane</keyword>
<dbReference type="EMBL" id="JBDODL010000465">
    <property type="protein sequence ID" value="MES1919975.1"/>
    <property type="molecule type" value="Genomic_DNA"/>
</dbReference>
<evidence type="ECO:0000313" key="4">
    <source>
        <dbReference type="Proteomes" id="UP001439008"/>
    </source>
</evidence>
<keyword evidence="1" id="KW-0472">Membrane</keyword>
<gene>
    <name evidence="3" type="ORF">MHBO_001712</name>
</gene>
<dbReference type="SUPFAM" id="SSF56219">
    <property type="entry name" value="DNase I-like"/>
    <property type="match status" value="1"/>
</dbReference>
<dbReference type="Gene3D" id="3.60.10.10">
    <property type="entry name" value="Endonuclease/exonuclease/phosphatase"/>
    <property type="match status" value="1"/>
</dbReference>
<keyword evidence="4" id="KW-1185">Reference proteome</keyword>
<organism evidence="3 4">
    <name type="scientific">Bonamia ostreae</name>
    <dbReference type="NCBI Taxonomy" id="126728"/>
    <lineage>
        <taxon>Eukaryota</taxon>
        <taxon>Sar</taxon>
        <taxon>Rhizaria</taxon>
        <taxon>Endomyxa</taxon>
        <taxon>Ascetosporea</taxon>
        <taxon>Haplosporida</taxon>
        <taxon>Bonamia</taxon>
    </lineage>
</organism>
<dbReference type="InterPro" id="IPR000300">
    <property type="entry name" value="IPPc"/>
</dbReference>
<evidence type="ECO:0000259" key="2">
    <source>
        <dbReference type="SMART" id="SM00128"/>
    </source>
</evidence>
<dbReference type="PANTHER" id="PTHR11200">
    <property type="entry name" value="INOSITOL 5-PHOSPHATASE"/>
    <property type="match status" value="1"/>
</dbReference>
<proteinExistence type="predicted"/>
<feature type="domain" description="Inositol polyphosphate-related phosphatase" evidence="2">
    <location>
        <begin position="54"/>
        <end position="369"/>
    </location>
</feature>
<keyword evidence="1" id="KW-1133">Transmembrane helix</keyword>
<feature type="transmembrane region" description="Helical" evidence="1">
    <location>
        <begin position="15"/>
        <end position="37"/>
    </location>
</feature>
<evidence type="ECO:0000313" key="3">
    <source>
        <dbReference type="EMBL" id="MES1919975.1"/>
    </source>
</evidence>